<accession>A0ABN3HMG0</accession>
<dbReference type="SMART" id="SM00530">
    <property type="entry name" value="HTH_XRE"/>
    <property type="match status" value="1"/>
</dbReference>
<dbReference type="RefSeq" id="WP_006895015.1">
    <property type="nucleotide sequence ID" value="NZ_BAAARB010000012.1"/>
</dbReference>
<dbReference type="SUPFAM" id="SSF47413">
    <property type="entry name" value="lambda repressor-like DNA-binding domains"/>
    <property type="match status" value="1"/>
</dbReference>
<dbReference type="CDD" id="cd00093">
    <property type="entry name" value="HTH_XRE"/>
    <property type="match status" value="1"/>
</dbReference>
<dbReference type="PROSITE" id="PS50943">
    <property type="entry name" value="HTH_CROC1"/>
    <property type="match status" value="1"/>
</dbReference>
<organism evidence="2 3">
    <name type="scientific">Gordonia cholesterolivorans</name>
    <dbReference type="NCBI Taxonomy" id="559625"/>
    <lineage>
        <taxon>Bacteria</taxon>
        <taxon>Bacillati</taxon>
        <taxon>Actinomycetota</taxon>
        <taxon>Actinomycetes</taxon>
        <taxon>Mycobacteriales</taxon>
        <taxon>Gordoniaceae</taxon>
        <taxon>Gordonia</taxon>
    </lineage>
</organism>
<evidence type="ECO:0000259" key="1">
    <source>
        <dbReference type="PROSITE" id="PS50943"/>
    </source>
</evidence>
<protein>
    <recommendedName>
        <fullName evidence="1">HTH cro/C1-type domain-containing protein</fullName>
    </recommendedName>
</protein>
<keyword evidence="3" id="KW-1185">Reference proteome</keyword>
<name>A0ABN3HMG0_9ACTN</name>
<comment type="caution">
    <text evidence="2">The sequence shown here is derived from an EMBL/GenBank/DDBJ whole genome shotgun (WGS) entry which is preliminary data.</text>
</comment>
<dbReference type="Gene3D" id="1.10.260.40">
    <property type="entry name" value="lambda repressor-like DNA-binding domains"/>
    <property type="match status" value="1"/>
</dbReference>
<evidence type="ECO:0000313" key="3">
    <source>
        <dbReference type="Proteomes" id="UP001501170"/>
    </source>
</evidence>
<gene>
    <name evidence="2" type="ORF">GCM10009855_24500</name>
</gene>
<dbReference type="InterPro" id="IPR010982">
    <property type="entry name" value="Lambda_DNA-bd_dom_sf"/>
</dbReference>
<proteinExistence type="predicted"/>
<evidence type="ECO:0000313" key="2">
    <source>
        <dbReference type="EMBL" id="GAA2383410.1"/>
    </source>
</evidence>
<dbReference type="EMBL" id="BAAARB010000012">
    <property type="protein sequence ID" value="GAA2383410.1"/>
    <property type="molecule type" value="Genomic_DNA"/>
</dbReference>
<dbReference type="Pfam" id="PF01381">
    <property type="entry name" value="HTH_3"/>
    <property type="match status" value="1"/>
</dbReference>
<reference evidence="3" key="1">
    <citation type="journal article" date="2019" name="Int. J. Syst. Evol. Microbiol.">
        <title>The Global Catalogue of Microorganisms (GCM) 10K type strain sequencing project: providing services to taxonomists for standard genome sequencing and annotation.</title>
        <authorList>
            <consortium name="The Broad Institute Genomics Platform"/>
            <consortium name="The Broad Institute Genome Sequencing Center for Infectious Disease"/>
            <person name="Wu L."/>
            <person name="Ma J."/>
        </authorList>
    </citation>
    <scope>NUCLEOTIDE SEQUENCE [LARGE SCALE GENOMIC DNA]</scope>
    <source>
        <strain evidence="3">JCM 16227</strain>
    </source>
</reference>
<sequence>MTNYTEYKQAALADLTAAEREVYDQAYETAGVVMELAGIAYQARIDAGLTQAQLAERMGTTQSSVAAVENGSRTPTVNFLERLARACGARLTVSIDAA</sequence>
<feature type="domain" description="HTH cro/C1-type" evidence="1">
    <location>
        <begin position="42"/>
        <end position="98"/>
    </location>
</feature>
<dbReference type="Proteomes" id="UP001501170">
    <property type="component" value="Unassembled WGS sequence"/>
</dbReference>
<dbReference type="InterPro" id="IPR001387">
    <property type="entry name" value="Cro/C1-type_HTH"/>
</dbReference>